<dbReference type="Proteomes" id="UP000001542">
    <property type="component" value="Unassembled WGS sequence"/>
</dbReference>
<name>A2DX04_TRIV3</name>
<proteinExistence type="predicted"/>
<dbReference type="EMBL" id="DS113261">
    <property type="protein sequence ID" value="EAY15031.1"/>
    <property type="molecule type" value="Genomic_DNA"/>
</dbReference>
<sequence length="328" mass="38419">MEDIFVQRRMIVKNDTIVRTLCFGKAVAKNSIKPNTQAYEEMVYVYQFWNMFGHNIEDYVAALMFVPKELNDRGFFVLTPPCCTNITYQIARYLGINVTFVTIRDERREQIFAKKLWIITSRELGHGYASGGFHRMRAIIFQKEEYKKIKPERYVVVNRPPRSRRFFDDANKLVKILNENTTLEKGCQWVRDDKSYGIPFSDMIKYWMSLKVLVTVQGSGIYNGIFMHENTGMCLLFCDIVDTPNLQLCTHLHIFTIGVIHPGRPILSYKAQPTNYTDMVTYTQRVVDAVYNGHWTSLDGLRGFLNASYPVTNATYFLYNYKEYARHW</sequence>
<evidence type="ECO:0000313" key="2">
    <source>
        <dbReference type="EMBL" id="EAY15031.1"/>
    </source>
</evidence>
<evidence type="ECO:0000313" key="3">
    <source>
        <dbReference type="Proteomes" id="UP000001542"/>
    </source>
</evidence>
<evidence type="ECO:0000259" key="1">
    <source>
        <dbReference type="Pfam" id="PF04577"/>
    </source>
</evidence>
<protein>
    <recommendedName>
        <fullName evidence="1">Glycosyltransferase 61 catalytic domain-containing protein</fullName>
    </recommendedName>
</protein>
<reference evidence="2" key="2">
    <citation type="journal article" date="2007" name="Science">
        <title>Draft genome sequence of the sexually transmitted pathogen Trichomonas vaginalis.</title>
        <authorList>
            <person name="Carlton J.M."/>
            <person name="Hirt R.P."/>
            <person name="Silva J.C."/>
            <person name="Delcher A.L."/>
            <person name="Schatz M."/>
            <person name="Zhao Q."/>
            <person name="Wortman J.R."/>
            <person name="Bidwell S.L."/>
            <person name="Alsmark U.C.M."/>
            <person name="Besteiro S."/>
            <person name="Sicheritz-Ponten T."/>
            <person name="Noel C.J."/>
            <person name="Dacks J.B."/>
            <person name="Foster P.G."/>
            <person name="Simillion C."/>
            <person name="Van de Peer Y."/>
            <person name="Miranda-Saavedra D."/>
            <person name="Barton G.J."/>
            <person name="Westrop G.D."/>
            <person name="Mueller S."/>
            <person name="Dessi D."/>
            <person name="Fiori P.L."/>
            <person name="Ren Q."/>
            <person name="Paulsen I."/>
            <person name="Zhang H."/>
            <person name="Bastida-Corcuera F.D."/>
            <person name="Simoes-Barbosa A."/>
            <person name="Brown M.T."/>
            <person name="Hayes R.D."/>
            <person name="Mukherjee M."/>
            <person name="Okumura C.Y."/>
            <person name="Schneider R."/>
            <person name="Smith A.J."/>
            <person name="Vanacova S."/>
            <person name="Villalvazo M."/>
            <person name="Haas B.J."/>
            <person name="Pertea M."/>
            <person name="Feldblyum T.V."/>
            <person name="Utterback T.R."/>
            <person name="Shu C.L."/>
            <person name="Osoegawa K."/>
            <person name="de Jong P.J."/>
            <person name="Hrdy I."/>
            <person name="Horvathova L."/>
            <person name="Zubacova Z."/>
            <person name="Dolezal P."/>
            <person name="Malik S.B."/>
            <person name="Logsdon J.M. Jr."/>
            <person name="Henze K."/>
            <person name="Gupta A."/>
            <person name="Wang C.C."/>
            <person name="Dunne R.L."/>
            <person name="Upcroft J.A."/>
            <person name="Upcroft P."/>
            <person name="White O."/>
            <person name="Salzberg S.L."/>
            <person name="Tang P."/>
            <person name="Chiu C.-H."/>
            <person name="Lee Y.-S."/>
            <person name="Embley T.M."/>
            <person name="Coombs G.H."/>
            <person name="Mottram J.C."/>
            <person name="Tachezy J."/>
            <person name="Fraser-Liggett C.M."/>
            <person name="Johnson P.J."/>
        </authorList>
    </citation>
    <scope>NUCLEOTIDE SEQUENCE [LARGE SCALE GENOMIC DNA]</scope>
    <source>
        <strain evidence="2">G3</strain>
    </source>
</reference>
<organism evidence="2 3">
    <name type="scientific">Trichomonas vaginalis (strain ATCC PRA-98 / G3)</name>
    <dbReference type="NCBI Taxonomy" id="412133"/>
    <lineage>
        <taxon>Eukaryota</taxon>
        <taxon>Metamonada</taxon>
        <taxon>Parabasalia</taxon>
        <taxon>Trichomonadida</taxon>
        <taxon>Trichomonadidae</taxon>
        <taxon>Trichomonas</taxon>
    </lineage>
</organism>
<reference evidence="2" key="1">
    <citation type="submission" date="2006-10" db="EMBL/GenBank/DDBJ databases">
        <authorList>
            <person name="Amadeo P."/>
            <person name="Zhao Q."/>
            <person name="Wortman J."/>
            <person name="Fraser-Liggett C."/>
            <person name="Carlton J."/>
        </authorList>
    </citation>
    <scope>NUCLEOTIDE SEQUENCE</scope>
    <source>
        <strain evidence="2">G3</strain>
    </source>
</reference>
<gene>
    <name evidence="2" type="ORF">TVAG_019310</name>
</gene>
<dbReference type="GO" id="GO:0016757">
    <property type="term" value="F:glycosyltransferase activity"/>
    <property type="evidence" value="ECO:0000318"/>
    <property type="project" value="GO_Central"/>
</dbReference>
<dbReference type="AlphaFoldDB" id="A2DX04"/>
<dbReference type="VEuPathDB" id="TrichDB:TVAG_019310"/>
<dbReference type="VEuPathDB" id="TrichDB:TVAGG3_0184940"/>
<dbReference type="KEGG" id="tva:4773031"/>
<feature type="domain" description="Glycosyltransferase 61 catalytic" evidence="1">
    <location>
        <begin position="52"/>
        <end position="234"/>
    </location>
</feature>
<keyword evidence="3" id="KW-1185">Reference proteome</keyword>
<dbReference type="InParanoid" id="A2DX04"/>
<dbReference type="RefSeq" id="XP_001327254.1">
    <property type="nucleotide sequence ID" value="XM_001327219.1"/>
</dbReference>
<dbReference type="Pfam" id="PF04577">
    <property type="entry name" value="Glyco_transf_61"/>
    <property type="match status" value="1"/>
</dbReference>
<dbReference type="InterPro" id="IPR049625">
    <property type="entry name" value="Glyco_transf_61_cat"/>
</dbReference>
<accession>A2DX04</accession>